<name>A0A6A7AJ62_9PLEO</name>
<proteinExistence type="predicted"/>
<evidence type="ECO:0000313" key="2">
    <source>
        <dbReference type="Proteomes" id="UP000799424"/>
    </source>
</evidence>
<dbReference type="Proteomes" id="UP000799424">
    <property type="component" value="Unassembled WGS sequence"/>
</dbReference>
<accession>A0A6A7AJ62</accession>
<protein>
    <submittedName>
        <fullName evidence="1">Uncharacterized protein</fullName>
    </submittedName>
</protein>
<dbReference type="AlphaFoldDB" id="A0A6A7AJ62"/>
<organism evidence="1 2">
    <name type="scientific">Ophiobolus disseminans</name>
    <dbReference type="NCBI Taxonomy" id="1469910"/>
    <lineage>
        <taxon>Eukaryota</taxon>
        <taxon>Fungi</taxon>
        <taxon>Dikarya</taxon>
        <taxon>Ascomycota</taxon>
        <taxon>Pezizomycotina</taxon>
        <taxon>Dothideomycetes</taxon>
        <taxon>Pleosporomycetidae</taxon>
        <taxon>Pleosporales</taxon>
        <taxon>Pleosporineae</taxon>
        <taxon>Phaeosphaeriaceae</taxon>
        <taxon>Ophiobolus</taxon>
    </lineage>
</organism>
<keyword evidence="2" id="KW-1185">Reference proteome</keyword>
<dbReference type="EMBL" id="MU006217">
    <property type="protein sequence ID" value="KAF2832635.1"/>
    <property type="molecule type" value="Genomic_DNA"/>
</dbReference>
<sequence length="87" mass="9980">MEPAIERGVDSVFERRMLRNTHSGTVFDSHAARRNCVCSVRRGLWTISYSAFLVALYQAERTMLLDASSRGLDLWSSEFSSRERHKA</sequence>
<reference evidence="1" key="1">
    <citation type="journal article" date="2020" name="Stud. Mycol.">
        <title>101 Dothideomycetes genomes: a test case for predicting lifestyles and emergence of pathogens.</title>
        <authorList>
            <person name="Haridas S."/>
            <person name="Albert R."/>
            <person name="Binder M."/>
            <person name="Bloem J."/>
            <person name="Labutti K."/>
            <person name="Salamov A."/>
            <person name="Andreopoulos B."/>
            <person name="Baker S."/>
            <person name="Barry K."/>
            <person name="Bills G."/>
            <person name="Bluhm B."/>
            <person name="Cannon C."/>
            <person name="Castanera R."/>
            <person name="Culley D."/>
            <person name="Daum C."/>
            <person name="Ezra D."/>
            <person name="Gonzalez J."/>
            <person name="Henrissat B."/>
            <person name="Kuo A."/>
            <person name="Liang C."/>
            <person name="Lipzen A."/>
            <person name="Lutzoni F."/>
            <person name="Magnuson J."/>
            <person name="Mondo S."/>
            <person name="Nolan M."/>
            <person name="Ohm R."/>
            <person name="Pangilinan J."/>
            <person name="Park H.-J."/>
            <person name="Ramirez L."/>
            <person name="Alfaro M."/>
            <person name="Sun H."/>
            <person name="Tritt A."/>
            <person name="Yoshinaga Y."/>
            <person name="Zwiers L.-H."/>
            <person name="Turgeon B."/>
            <person name="Goodwin S."/>
            <person name="Spatafora J."/>
            <person name="Crous P."/>
            <person name="Grigoriev I."/>
        </authorList>
    </citation>
    <scope>NUCLEOTIDE SEQUENCE</scope>
    <source>
        <strain evidence="1">CBS 113818</strain>
    </source>
</reference>
<evidence type="ECO:0000313" key="1">
    <source>
        <dbReference type="EMBL" id="KAF2832635.1"/>
    </source>
</evidence>
<gene>
    <name evidence="1" type="ORF">CC86DRAFT_92344</name>
</gene>